<evidence type="ECO:0000256" key="1">
    <source>
        <dbReference type="SAM" id="MobiDB-lite"/>
    </source>
</evidence>
<organism evidence="3 4">
    <name type="scientific">Nonomuraea harbinensis</name>
    <dbReference type="NCBI Taxonomy" id="1286938"/>
    <lineage>
        <taxon>Bacteria</taxon>
        <taxon>Bacillati</taxon>
        <taxon>Actinomycetota</taxon>
        <taxon>Actinomycetes</taxon>
        <taxon>Streptosporangiales</taxon>
        <taxon>Streptosporangiaceae</taxon>
        <taxon>Nonomuraea</taxon>
    </lineage>
</organism>
<proteinExistence type="predicted"/>
<feature type="chain" id="PRO_5046007046" description="Secreted protein" evidence="2">
    <location>
        <begin position="29"/>
        <end position="87"/>
    </location>
</feature>
<accession>A0ABW1C8R5</accession>
<evidence type="ECO:0000313" key="3">
    <source>
        <dbReference type="EMBL" id="MFC5821727.1"/>
    </source>
</evidence>
<sequence>MTSRTPDRLQTRLVNPLVALLTVTAAAAAPPSSCPSGTSGRARRSPSSAPRTGGGGAICEEARRYGSSWQERYGMDTPRCARQRSPW</sequence>
<feature type="region of interest" description="Disordered" evidence="1">
    <location>
        <begin position="27"/>
        <end position="59"/>
    </location>
</feature>
<reference evidence="4" key="1">
    <citation type="journal article" date="2019" name="Int. J. Syst. Evol. Microbiol.">
        <title>The Global Catalogue of Microorganisms (GCM) 10K type strain sequencing project: providing services to taxonomists for standard genome sequencing and annotation.</title>
        <authorList>
            <consortium name="The Broad Institute Genomics Platform"/>
            <consortium name="The Broad Institute Genome Sequencing Center for Infectious Disease"/>
            <person name="Wu L."/>
            <person name="Ma J."/>
        </authorList>
    </citation>
    <scope>NUCLEOTIDE SEQUENCE [LARGE SCALE GENOMIC DNA]</scope>
    <source>
        <strain evidence="4">CGMCC 4.7106</strain>
    </source>
</reference>
<keyword evidence="4" id="KW-1185">Reference proteome</keyword>
<dbReference type="RefSeq" id="WP_219551932.1">
    <property type="nucleotide sequence ID" value="NZ_JAHKRN010000084.1"/>
</dbReference>
<evidence type="ECO:0008006" key="5">
    <source>
        <dbReference type="Google" id="ProtNLM"/>
    </source>
</evidence>
<protein>
    <recommendedName>
        <fullName evidence="5">Secreted protein</fullName>
    </recommendedName>
</protein>
<dbReference type="EMBL" id="JBHSNW010000038">
    <property type="protein sequence ID" value="MFC5821727.1"/>
    <property type="molecule type" value="Genomic_DNA"/>
</dbReference>
<feature type="signal peptide" evidence="2">
    <location>
        <begin position="1"/>
        <end position="28"/>
    </location>
</feature>
<gene>
    <name evidence="3" type="ORF">ACFPUY_42140</name>
</gene>
<name>A0ABW1C8R5_9ACTN</name>
<comment type="caution">
    <text evidence="3">The sequence shown here is derived from an EMBL/GenBank/DDBJ whole genome shotgun (WGS) entry which is preliminary data.</text>
</comment>
<keyword evidence="2" id="KW-0732">Signal</keyword>
<evidence type="ECO:0000313" key="4">
    <source>
        <dbReference type="Proteomes" id="UP001596096"/>
    </source>
</evidence>
<evidence type="ECO:0000256" key="2">
    <source>
        <dbReference type="SAM" id="SignalP"/>
    </source>
</evidence>
<feature type="compositionally biased region" description="Low complexity" evidence="1">
    <location>
        <begin position="27"/>
        <end position="51"/>
    </location>
</feature>
<dbReference type="Proteomes" id="UP001596096">
    <property type="component" value="Unassembled WGS sequence"/>
</dbReference>